<feature type="chain" id="PRO_5045080008" evidence="3">
    <location>
        <begin position="24"/>
        <end position="110"/>
    </location>
</feature>
<keyword evidence="2" id="KW-1133">Transmembrane helix</keyword>
<name>A0ABM3V048_MUSDO</name>
<dbReference type="RefSeq" id="XP_058979170.1">
    <property type="nucleotide sequence ID" value="XM_059123187.1"/>
</dbReference>
<keyword evidence="3" id="KW-0732">Signal</keyword>
<feature type="signal peptide" evidence="3">
    <location>
        <begin position="1"/>
        <end position="23"/>
    </location>
</feature>
<proteinExistence type="predicted"/>
<accession>A0ABM3V048</accession>
<keyword evidence="2" id="KW-0812">Transmembrane</keyword>
<keyword evidence="4" id="KW-1185">Reference proteome</keyword>
<dbReference type="GeneID" id="101894058"/>
<gene>
    <name evidence="5" type="primary">LOC101894058</name>
</gene>
<feature type="compositionally biased region" description="Low complexity" evidence="1">
    <location>
        <begin position="35"/>
        <end position="54"/>
    </location>
</feature>
<feature type="region of interest" description="Disordered" evidence="1">
    <location>
        <begin position="27"/>
        <end position="64"/>
    </location>
</feature>
<evidence type="ECO:0000313" key="4">
    <source>
        <dbReference type="Proteomes" id="UP001652621"/>
    </source>
</evidence>
<dbReference type="Proteomes" id="UP001652621">
    <property type="component" value="Unplaced"/>
</dbReference>
<keyword evidence="2" id="KW-0472">Membrane</keyword>
<evidence type="ECO:0000256" key="3">
    <source>
        <dbReference type="SAM" id="SignalP"/>
    </source>
</evidence>
<sequence>MASSLKFLFGSGVILGLVFMSLAQSQGGWGGNSGQPGQPGQPGEWGNSGSTNYGGSSGQGSYGSYDHNDQHRYHAISSSTCWAPSATLLTFGLLSIAAVLATNNLKQKLF</sequence>
<organism evidence="4 5">
    <name type="scientific">Musca domestica</name>
    <name type="common">House fly</name>
    <dbReference type="NCBI Taxonomy" id="7370"/>
    <lineage>
        <taxon>Eukaryota</taxon>
        <taxon>Metazoa</taxon>
        <taxon>Ecdysozoa</taxon>
        <taxon>Arthropoda</taxon>
        <taxon>Hexapoda</taxon>
        <taxon>Insecta</taxon>
        <taxon>Pterygota</taxon>
        <taxon>Neoptera</taxon>
        <taxon>Endopterygota</taxon>
        <taxon>Diptera</taxon>
        <taxon>Brachycera</taxon>
        <taxon>Muscomorpha</taxon>
        <taxon>Muscoidea</taxon>
        <taxon>Muscidae</taxon>
        <taxon>Musca</taxon>
    </lineage>
</organism>
<feature type="transmembrane region" description="Helical" evidence="2">
    <location>
        <begin position="82"/>
        <end position="101"/>
    </location>
</feature>
<evidence type="ECO:0000256" key="1">
    <source>
        <dbReference type="SAM" id="MobiDB-lite"/>
    </source>
</evidence>
<reference evidence="5" key="1">
    <citation type="submission" date="2025-08" db="UniProtKB">
        <authorList>
            <consortium name="RefSeq"/>
        </authorList>
    </citation>
    <scope>IDENTIFICATION</scope>
    <source>
        <strain evidence="5">Aabys</strain>
        <tissue evidence="5">Whole body</tissue>
    </source>
</reference>
<protein>
    <submittedName>
        <fullName evidence="5">Uncharacterized protein LOC101894058</fullName>
    </submittedName>
</protein>
<evidence type="ECO:0000256" key="2">
    <source>
        <dbReference type="SAM" id="Phobius"/>
    </source>
</evidence>
<evidence type="ECO:0000313" key="5">
    <source>
        <dbReference type="RefSeq" id="XP_058979170.1"/>
    </source>
</evidence>